<gene>
    <name evidence="7" type="ORF">FOB82_04080</name>
</gene>
<evidence type="ECO:0000256" key="1">
    <source>
        <dbReference type="ARBA" id="ARBA00010688"/>
    </source>
</evidence>
<keyword evidence="2" id="KW-0808">Transferase</keyword>
<keyword evidence="4 7" id="KW-0418">Kinase</keyword>
<name>A0A6B8TFA4_9CORY</name>
<proteinExistence type="inferred from homology"/>
<organism evidence="7 8">
    <name type="scientific">Corynebacterium xerosis</name>
    <dbReference type="NCBI Taxonomy" id="1725"/>
    <lineage>
        <taxon>Bacteria</taxon>
        <taxon>Bacillati</taxon>
        <taxon>Actinomycetota</taxon>
        <taxon>Actinomycetes</taxon>
        <taxon>Mycobacteriales</taxon>
        <taxon>Corynebacteriaceae</taxon>
        <taxon>Corynebacterium</taxon>
    </lineage>
</organism>
<evidence type="ECO:0000256" key="2">
    <source>
        <dbReference type="ARBA" id="ARBA00022679"/>
    </source>
</evidence>
<dbReference type="KEGG" id="cxe:FOB82_04080"/>
<sequence>MIVVGGEMLVDLVPVAGTGAAGAAGPDLRPHLGGGPFNVAIAAGRQGADVGFLSRLSTDAYGRAGLARLAEAGVDVAHVQLGEEPTTLAVTQLGPDGSATYDFHWAGSADRLIADPGPIAADVVCLGTCSLVFEPGASVYETVLFREADRGRVIALDPNIRPAVIADPGLYRERFRAWLPHVTVLKVSDADLAWLYDDPRLDVHRTCAEIAMETRGAVVLTEGGRGASAFTARGNVSAAAPRVDVADTIGAGDTVMGTIAADIDRRLADAPHAAPADVIRAWGPEEWGPILERATRAAAITVSRPGANPPTAEELG</sequence>
<dbReference type="InterPro" id="IPR011611">
    <property type="entry name" value="PfkB_dom"/>
</dbReference>
<dbReference type="RefSeq" id="WP_155868175.1">
    <property type="nucleotide sequence ID" value="NZ_CP046322.1"/>
</dbReference>
<protein>
    <submittedName>
        <fullName evidence="7">Carbohydrate kinase</fullName>
    </submittedName>
</protein>
<feature type="domain" description="Carbohydrate kinase PfkB" evidence="6">
    <location>
        <begin position="2"/>
        <end position="310"/>
    </location>
</feature>
<dbReference type="GO" id="GO:0005524">
    <property type="term" value="F:ATP binding"/>
    <property type="evidence" value="ECO:0007669"/>
    <property type="project" value="UniProtKB-KW"/>
</dbReference>
<evidence type="ECO:0000313" key="8">
    <source>
        <dbReference type="Proteomes" id="UP000426857"/>
    </source>
</evidence>
<dbReference type="InterPro" id="IPR050306">
    <property type="entry name" value="PfkB_Carbo_kinase"/>
</dbReference>
<comment type="similarity">
    <text evidence="1">Belongs to the carbohydrate kinase PfkB family.</text>
</comment>
<keyword evidence="5" id="KW-0067">ATP-binding</keyword>
<dbReference type="EMBL" id="CP046322">
    <property type="protein sequence ID" value="QGS34244.1"/>
    <property type="molecule type" value="Genomic_DNA"/>
</dbReference>
<keyword evidence="3" id="KW-0547">Nucleotide-binding</keyword>
<evidence type="ECO:0000256" key="5">
    <source>
        <dbReference type="ARBA" id="ARBA00022840"/>
    </source>
</evidence>
<dbReference type="InterPro" id="IPR029056">
    <property type="entry name" value="Ribokinase-like"/>
</dbReference>
<dbReference type="AlphaFoldDB" id="A0A6B8TFA4"/>
<dbReference type="SUPFAM" id="SSF53613">
    <property type="entry name" value="Ribokinase-like"/>
    <property type="match status" value="1"/>
</dbReference>
<dbReference type="CDD" id="cd01167">
    <property type="entry name" value="bac_FRK"/>
    <property type="match status" value="1"/>
</dbReference>
<dbReference type="PANTHER" id="PTHR43085">
    <property type="entry name" value="HEXOKINASE FAMILY MEMBER"/>
    <property type="match status" value="1"/>
</dbReference>
<dbReference type="Proteomes" id="UP000426857">
    <property type="component" value="Chromosome"/>
</dbReference>
<dbReference type="Pfam" id="PF00294">
    <property type="entry name" value="PfkB"/>
    <property type="match status" value="1"/>
</dbReference>
<reference evidence="7 8" key="1">
    <citation type="submission" date="2019-11" db="EMBL/GenBank/DDBJ databases">
        <title>FDA dAtabase for Regulatory Grade micrObial Sequences (FDA-ARGOS): Supporting development and validation of Infectious Disease Dx tests.</title>
        <authorList>
            <person name="Kerrigan L."/>
            <person name="Long C."/>
            <person name="Tallon L."/>
            <person name="Sadzewicz L."/>
            <person name="Vavikolanu K."/>
            <person name="Mehta A."/>
            <person name="Aluvathingal J."/>
            <person name="Nadendla S."/>
            <person name="Yan Y."/>
            <person name="Sichtig H."/>
        </authorList>
    </citation>
    <scope>NUCLEOTIDE SEQUENCE [LARGE SCALE GENOMIC DNA]</scope>
    <source>
        <strain evidence="7 8">FDAARGOS_674</strain>
    </source>
</reference>
<evidence type="ECO:0000313" key="7">
    <source>
        <dbReference type="EMBL" id="QGS34244.1"/>
    </source>
</evidence>
<accession>A0A6B8TFA4</accession>
<evidence type="ECO:0000259" key="6">
    <source>
        <dbReference type="Pfam" id="PF00294"/>
    </source>
</evidence>
<dbReference type="Gene3D" id="3.40.1190.20">
    <property type="match status" value="1"/>
</dbReference>
<dbReference type="PANTHER" id="PTHR43085:SF1">
    <property type="entry name" value="PSEUDOURIDINE KINASE-RELATED"/>
    <property type="match status" value="1"/>
</dbReference>
<evidence type="ECO:0000256" key="4">
    <source>
        <dbReference type="ARBA" id="ARBA00022777"/>
    </source>
</evidence>
<dbReference type="GO" id="GO:0016301">
    <property type="term" value="F:kinase activity"/>
    <property type="evidence" value="ECO:0007669"/>
    <property type="project" value="UniProtKB-KW"/>
</dbReference>
<evidence type="ECO:0000256" key="3">
    <source>
        <dbReference type="ARBA" id="ARBA00022741"/>
    </source>
</evidence>